<keyword evidence="5" id="KW-0378">Hydrolase</keyword>
<protein>
    <recommendedName>
        <fullName evidence="7">Ubiquitin-like protease family profile domain-containing protein</fullName>
    </recommendedName>
</protein>
<feature type="compositionally biased region" description="Basic residues" evidence="6">
    <location>
        <begin position="228"/>
        <end position="240"/>
    </location>
</feature>
<dbReference type="Proteomes" id="UP000297245">
    <property type="component" value="Unassembled WGS sequence"/>
</dbReference>
<gene>
    <name evidence="8" type="ORF">K435DRAFT_116251</name>
</gene>
<name>A0A4S8MQG9_DENBC</name>
<dbReference type="GO" id="GO:0005737">
    <property type="term" value="C:cytoplasm"/>
    <property type="evidence" value="ECO:0007669"/>
    <property type="project" value="TreeGrafter"/>
</dbReference>
<feature type="domain" description="Ubiquitin-like protease family profile" evidence="7">
    <location>
        <begin position="1"/>
        <end position="130"/>
    </location>
</feature>
<feature type="compositionally biased region" description="Low complexity" evidence="6">
    <location>
        <begin position="213"/>
        <end position="224"/>
    </location>
</feature>
<dbReference type="GO" id="GO:0070139">
    <property type="term" value="F:SUMO-specific endopeptidase activity"/>
    <property type="evidence" value="ECO:0007669"/>
    <property type="project" value="TreeGrafter"/>
</dbReference>
<organism evidence="8 9">
    <name type="scientific">Dendrothele bispora (strain CBS 962.96)</name>
    <dbReference type="NCBI Taxonomy" id="1314807"/>
    <lineage>
        <taxon>Eukaryota</taxon>
        <taxon>Fungi</taxon>
        <taxon>Dikarya</taxon>
        <taxon>Basidiomycota</taxon>
        <taxon>Agaricomycotina</taxon>
        <taxon>Agaricomycetes</taxon>
        <taxon>Agaricomycetidae</taxon>
        <taxon>Agaricales</taxon>
        <taxon>Agaricales incertae sedis</taxon>
        <taxon>Dendrothele</taxon>
    </lineage>
</organism>
<dbReference type="Gene3D" id="1.10.418.20">
    <property type="match status" value="1"/>
</dbReference>
<dbReference type="GO" id="GO:0016926">
    <property type="term" value="P:protein desumoylation"/>
    <property type="evidence" value="ECO:0007669"/>
    <property type="project" value="TreeGrafter"/>
</dbReference>
<sequence length="249" mass="28358">MNLSMTFCQMLKYPSLAMLQRNPGWTRERVKRLKFLTKINPLPKRTSPKKMKPTFLKELCLFRTFICTLDSLGSKHPKAIKTLNRYLQLEAENKKKTTNTSDAVGKLVQVPLQPNFSDCGIYLLHFARIFVSKPDYFCKLPGRSRPQEERMTDWEGHGLGDARENLRKRILELSEEWKRERATKEKEQAVKEGQGEVDVVPDSDSDDDAVIIETTPPEASTSTPNNKRGGKAGRGKRAKGRGPISRPRG</sequence>
<reference evidence="8 9" key="1">
    <citation type="journal article" date="2019" name="Nat. Ecol. Evol.">
        <title>Megaphylogeny resolves global patterns of mushroom evolution.</title>
        <authorList>
            <person name="Varga T."/>
            <person name="Krizsan K."/>
            <person name="Foldi C."/>
            <person name="Dima B."/>
            <person name="Sanchez-Garcia M."/>
            <person name="Sanchez-Ramirez S."/>
            <person name="Szollosi G.J."/>
            <person name="Szarkandi J.G."/>
            <person name="Papp V."/>
            <person name="Albert L."/>
            <person name="Andreopoulos W."/>
            <person name="Angelini C."/>
            <person name="Antonin V."/>
            <person name="Barry K.W."/>
            <person name="Bougher N.L."/>
            <person name="Buchanan P."/>
            <person name="Buyck B."/>
            <person name="Bense V."/>
            <person name="Catcheside P."/>
            <person name="Chovatia M."/>
            <person name="Cooper J."/>
            <person name="Damon W."/>
            <person name="Desjardin D."/>
            <person name="Finy P."/>
            <person name="Geml J."/>
            <person name="Haridas S."/>
            <person name="Hughes K."/>
            <person name="Justo A."/>
            <person name="Karasinski D."/>
            <person name="Kautmanova I."/>
            <person name="Kiss B."/>
            <person name="Kocsube S."/>
            <person name="Kotiranta H."/>
            <person name="LaButti K.M."/>
            <person name="Lechner B.E."/>
            <person name="Liimatainen K."/>
            <person name="Lipzen A."/>
            <person name="Lukacs Z."/>
            <person name="Mihaltcheva S."/>
            <person name="Morgado L.N."/>
            <person name="Niskanen T."/>
            <person name="Noordeloos M.E."/>
            <person name="Ohm R.A."/>
            <person name="Ortiz-Santana B."/>
            <person name="Ovrebo C."/>
            <person name="Racz N."/>
            <person name="Riley R."/>
            <person name="Savchenko A."/>
            <person name="Shiryaev A."/>
            <person name="Soop K."/>
            <person name="Spirin V."/>
            <person name="Szebenyi C."/>
            <person name="Tomsovsky M."/>
            <person name="Tulloss R.E."/>
            <person name="Uehling J."/>
            <person name="Grigoriev I.V."/>
            <person name="Vagvolgyi C."/>
            <person name="Papp T."/>
            <person name="Martin F.M."/>
            <person name="Miettinen O."/>
            <person name="Hibbett D.S."/>
            <person name="Nagy L.G."/>
        </authorList>
    </citation>
    <scope>NUCLEOTIDE SEQUENCE [LARGE SCALE GENOMIC DNA]</scope>
    <source>
        <strain evidence="8 9">CBS 962.96</strain>
    </source>
</reference>
<feature type="compositionally biased region" description="Acidic residues" evidence="6">
    <location>
        <begin position="199"/>
        <end position="210"/>
    </location>
</feature>
<evidence type="ECO:0000256" key="2">
    <source>
        <dbReference type="ARBA" id="ARBA00022553"/>
    </source>
</evidence>
<accession>A0A4S8MQG9</accession>
<dbReference type="InterPro" id="IPR038765">
    <property type="entry name" value="Papain-like_cys_pep_sf"/>
</dbReference>
<keyword evidence="4" id="KW-0833">Ubl conjugation pathway</keyword>
<dbReference type="PANTHER" id="PTHR46896:SF3">
    <property type="entry name" value="FI06413P-RELATED"/>
    <property type="match status" value="1"/>
</dbReference>
<dbReference type="GO" id="GO:0005634">
    <property type="term" value="C:nucleus"/>
    <property type="evidence" value="ECO:0007669"/>
    <property type="project" value="TreeGrafter"/>
</dbReference>
<keyword evidence="3" id="KW-0645">Protease</keyword>
<dbReference type="InterPro" id="IPR003653">
    <property type="entry name" value="Peptidase_C48_C"/>
</dbReference>
<dbReference type="EMBL" id="ML179050">
    <property type="protein sequence ID" value="THV05195.1"/>
    <property type="molecule type" value="Genomic_DNA"/>
</dbReference>
<keyword evidence="2" id="KW-0597">Phosphoprotein</keyword>
<keyword evidence="9" id="KW-1185">Reference proteome</keyword>
<evidence type="ECO:0000256" key="3">
    <source>
        <dbReference type="ARBA" id="ARBA00022670"/>
    </source>
</evidence>
<comment type="similarity">
    <text evidence="1">Belongs to the peptidase C48 family.</text>
</comment>
<dbReference type="InterPro" id="IPR051947">
    <property type="entry name" value="Sentrin-specific_protease"/>
</dbReference>
<dbReference type="AlphaFoldDB" id="A0A4S8MQG9"/>
<evidence type="ECO:0000313" key="9">
    <source>
        <dbReference type="Proteomes" id="UP000297245"/>
    </source>
</evidence>
<proteinExistence type="inferred from homology"/>
<dbReference type="OrthoDB" id="442460at2759"/>
<evidence type="ECO:0000259" key="7">
    <source>
        <dbReference type="PROSITE" id="PS50600"/>
    </source>
</evidence>
<evidence type="ECO:0000313" key="8">
    <source>
        <dbReference type="EMBL" id="THV05195.1"/>
    </source>
</evidence>
<evidence type="ECO:0000256" key="1">
    <source>
        <dbReference type="ARBA" id="ARBA00005234"/>
    </source>
</evidence>
<dbReference type="PANTHER" id="PTHR46896">
    <property type="entry name" value="SENTRIN-SPECIFIC PROTEASE"/>
    <property type="match status" value="1"/>
</dbReference>
<feature type="region of interest" description="Disordered" evidence="6">
    <location>
        <begin position="180"/>
        <end position="249"/>
    </location>
</feature>
<dbReference type="PROSITE" id="PS50600">
    <property type="entry name" value="ULP_PROTEASE"/>
    <property type="match status" value="1"/>
</dbReference>
<feature type="compositionally biased region" description="Basic and acidic residues" evidence="6">
    <location>
        <begin position="180"/>
        <end position="194"/>
    </location>
</feature>
<dbReference type="GO" id="GO:0006508">
    <property type="term" value="P:proteolysis"/>
    <property type="evidence" value="ECO:0007669"/>
    <property type="project" value="UniProtKB-KW"/>
</dbReference>
<evidence type="ECO:0000256" key="6">
    <source>
        <dbReference type="SAM" id="MobiDB-lite"/>
    </source>
</evidence>
<evidence type="ECO:0000256" key="4">
    <source>
        <dbReference type="ARBA" id="ARBA00022786"/>
    </source>
</evidence>
<evidence type="ECO:0000256" key="5">
    <source>
        <dbReference type="ARBA" id="ARBA00022801"/>
    </source>
</evidence>
<dbReference type="SUPFAM" id="SSF54001">
    <property type="entry name" value="Cysteine proteinases"/>
    <property type="match status" value="1"/>
</dbReference>
<dbReference type="Pfam" id="PF02902">
    <property type="entry name" value="Peptidase_C48"/>
    <property type="match status" value="1"/>
</dbReference>